<dbReference type="EMBL" id="JAVDUI010000001">
    <property type="protein sequence ID" value="MDR6891165.1"/>
    <property type="molecule type" value="Genomic_DNA"/>
</dbReference>
<dbReference type="InterPro" id="IPR053930">
    <property type="entry name" value="RapZ-like_N"/>
</dbReference>
<comment type="caution">
    <text evidence="7">The sequence shown here is derived from an EMBL/GenBank/DDBJ whole genome shotgun (WGS) entry which is preliminary data.</text>
</comment>
<dbReference type="NCBIfam" id="NF003828">
    <property type="entry name" value="PRK05416.1"/>
    <property type="match status" value="1"/>
</dbReference>
<evidence type="ECO:0000256" key="3">
    <source>
        <dbReference type="ARBA" id="ARBA00023134"/>
    </source>
</evidence>
<evidence type="ECO:0000313" key="8">
    <source>
        <dbReference type="Proteomes" id="UP001247307"/>
    </source>
</evidence>
<keyword evidence="2 4" id="KW-0067">ATP-binding</keyword>
<protein>
    <submittedName>
        <fullName evidence="7">UPF0042 nucleotide-binding protein</fullName>
    </submittedName>
</protein>
<dbReference type="HAMAP" id="MF_00636">
    <property type="entry name" value="RapZ_like"/>
    <property type="match status" value="1"/>
</dbReference>
<dbReference type="InterPro" id="IPR027417">
    <property type="entry name" value="P-loop_NTPase"/>
</dbReference>
<evidence type="ECO:0000259" key="5">
    <source>
        <dbReference type="Pfam" id="PF03668"/>
    </source>
</evidence>
<dbReference type="Proteomes" id="UP001247307">
    <property type="component" value="Unassembled WGS sequence"/>
</dbReference>
<evidence type="ECO:0000259" key="6">
    <source>
        <dbReference type="Pfam" id="PF22740"/>
    </source>
</evidence>
<evidence type="ECO:0000256" key="4">
    <source>
        <dbReference type="HAMAP-Rule" id="MF_00636"/>
    </source>
</evidence>
<sequence>MTSSPLVVPGKSEVLVVTSMSGAGRTTAGNALEDIGWHVVEQLPPQMIEVFASHDAVEAPIDRLAITTLVTSADVAEAQMRAIRGLEERGLSVRTLFLDAADDILVRRFEAGRRPHPFVGELRILEAIAAEREVMEPIRRHADRIIDTSTFNVHDLTRAVRELYSGQEHIGLDVTVMSFGFKRGLPLDADIVADVRFIPNPHWIPELRPLTGQSEPVSSYVLAAEGAQEFLDSFEQALKPVFTGYVRENKSTALIAVGCTGGKHRSVATTIELAHRLNQLPGVRARAHHRDLGLE</sequence>
<evidence type="ECO:0000256" key="2">
    <source>
        <dbReference type="ARBA" id="ARBA00022840"/>
    </source>
</evidence>
<proteinExistence type="inferred from homology"/>
<evidence type="ECO:0000256" key="1">
    <source>
        <dbReference type="ARBA" id="ARBA00022741"/>
    </source>
</evidence>
<accession>A0AAE3YDH3</accession>
<dbReference type="PIRSF" id="PIRSF005052">
    <property type="entry name" value="P-loopkin"/>
    <property type="match status" value="1"/>
</dbReference>
<name>A0AAE3YDH3_9MICC</name>
<feature type="domain" description="RapZ-like N-terminal" evidence="5">
    <location>
        <begin position="13"/>
        <end position="167"/>
    </location>
</feature>
<dbReference type="SUPFAM" id="SSF52540">
    <property type="entry name" value="P-loop containing nucleoside triphosphate hydrolases"/>
    <property type="match status" value="1"/>
</dbReference>
<keyword evidence="1 4" id="KW-0547">Nucleotide-binding</keyword>
<keyword evidence="8" id="KW-1185">Reference proteome</keyword>
<reference evidence="7" key="1">
    <citation type="submission" date="2023-07" db="EMBL/GenBank/DDBJ databases">
        <title>Sequencing the genomes of 1000 actinobacteria strains.</title>
        <authorList>
            <person name="Klenk H.-P."/>
        </authorList>
    </citation>
    <scope>NUCLEOTIDE SEQUENCE</scope>
    <source>
        <strain evidence="7">DSM 13988</strain>
    </source>
</reference>
<comment type="caution">
    <text evidence="4">Lacks conserved residue(s) required for the propagation of feature annotation.</text>
</comment>
<dbReference type="InterPro" id="IPR053931">
    <property type="entry name" value="RapZ_C"/>
</dbReference>
<gene>
    <name evidence="7" type="ORF">J2S35_000105</name>
</gene>
<dbReference type="PANTHER" id="PTHR30448">
    <property type="entry name" value="RNASE ADAPTER PROTEIN RAPZ"/>
    <property type="match status" value="1"/>
</dbReference>
<dbReference type="PANTHER" id="PTHR30448:SF0">
    <property type="entry name" value="RNASE ADAPTER PROTEIN RAPZ"/>
    <property type="match status" value="1"/>
</dbReference>
<evidence type="ECO:0000313" key="7">
    <source>
        <dbReference type="EMBL" id="MDR6891165.1"/>
    </source>
</evidence>
<dbReference type="GO" id="GO:0005525">
    <property type="term" value="F:GTP binding"/>
    <property type="evidence" value="ECO:0007669"/>
    <property type="project" value="UniProtKB-UniRule"/>
</dbReference>
<keyword evidence="3 4" id="KW-0342">GTP-binding</keyword>
<dbReference type="InterPro" id="IPR005337">
    <property type="entry name" value="RapZ-like"/>
</dbReference>
<dbReference type="Pfam" id="PF22740">
    <property type="entry name" value="PapZ_C"/>
    <property type="match status" value="1"/>
</dbReference>
<dbReference type="RefSeq" id="WP_309848632.1">
    <property type="nucleotide sequence ID" value="NZ_BAAAIU010000004.1"/>
</dbReference>
<dbReference type="GO" id="GO:0005524">
    <property type="term" value="F:ATP binding"/>
    <property type="evidence" value="ECO:0007669"/>
    <property type="project" value="UniProtKB-UniRule"/>
</dbReference>
<organism evidence="7 8">
    <name type="scientific">Falsarthrobacter nasiphocae</name>
    <dbReference type="NCBI Taxonomy" id="189863"/>
    <lineage>
        <taxon>Bacteria</taxon>
        <taxon>Bacillati</taxon>
        <taxon>Actinomycetota</taxon>
        <taxon>Actinomycetes</taxon>
        <taxon>Micrococcales</taxon>
        <taxon>Micrococcaceae</taxon>
        <taxon>Falsarthrobacter</taxon>
    </lineage>
</organism>
<feature type="domain" description="RapZ C-terminal" evidence="6">
    <location>
        <begin position="173"/>
        <end position="292"/>
    </location>
</feature>
<dbReference type="Pfam" id="PF03668">
    <property type="entry name" value="RapZ-like_N"/>
    <property type="match status" value="1"/>
</dbReference>
<dbReference type="AlphaFoldDB" id="A0AAE3YDH3"/>